<keyword evidence="5" id="KW-0687">Ribonucleoprotein</keyword>
<accession>A0A382SI71</accession>
<protein>
    <recommendedName>
        <fullName evidence="6">50S ribosomal protein L3</fullName>
    </recommendedName>
</protein>
<dbReference type="InterPro" id="IPR019928">
    <property type="entry name" value="Ribosomal_uL3_arc"/>
</dbReference>
<keyword evidence="4" id="KW-0689">Ribosomal protein</keyword>
<dbReference type="PANTHER" id="PTHR11363:SF5">
    <property type="entry name" value="LARGE RIBOSOMAL SUBUNIT PROTEIN UL3"/>
    <property type="match status" value="1"/>
</dbReference>
<keyword evidence="3" id="KW-0694">RNA-binding</keyword>
<dbReference type="Gene3D" id="3.30.1430.10">
    <property type="match status" value="1"/>
</dbReference>
<feature type="non-terminal residue" evidence="7">
    <location>
        <position position="1"/>
    </location>
</feature>
<dbReference type="InterPro" id="IPR000597">
    <property type="entry name" value="Ribosomal_uL3"/>
</dbReference>
<keyword evidence="2" id="KW-0699">rRNA-binding</keyword>
<dbReference type="InterPro" id="IPR045077">
    <property type="entry name" value="L3_arc_euk"/>
</dbReference>
<sequence>RSWNKIKDVKLLGFAGYKAGMTQLHFIDNRPNSPTKGEEIRLPVTVLETPYLHLLSIRLYSSSAYGSSVIGEVWSDQLNADLSRRLKLPKKRNVKALEELQNKLDDASEIRVLVYTEPKSASLSKKKPDVMELAIGGKDVKEQFEYAKSLIGKPIGVGDICSEGDLMDAVAVTTGKGFQGSVKRFGVSILHRKSHGDGRRKVATLGNWMAKTWRVPHPGQMGFHNRTVMSLQLIKIANAKELPVTPKGGFLNYGEVKGNYVLITGSLPGPKKRLIRLNFAKRKRSSVFESIPENIEISKESQQ</sequence>
<dbReference type="Gene3D" id="4.10.960.10">
    <property type="entry name" value="Ribosomal protein L3, domain 3"/>
    <property type="match status" value="1"/>
</dbReference>
<organism evidence="7">
    <name type="scientific">marine metagenome</name>
    <dbReference type="NCBI Taxonomy" id="408172"/>
    <lineage>
        <taxon>unclassified sequences</taxon>
        <taxon>metagenomes</taxon>
        <taxon>ecological metagenomes</taxon>
    </lineage>
</organism>
<dbReference type="AlphaFoldDB" id="A0A382SI71"/>
<dbReference type="GO" id="GO:0022625">
    <property type="term" value="C:cytosolic large ribosomal subunit"/>
    <property type="evidence" value="ECO:0007669"/>
    <property type="project" value="TreeGrafter"/>
</dbReference>
<dbReference type="GO" id="GO:0006412">
    <property type="term" value="P:translation"/>
    <property type="evidence" value="ECO:0007669"/>
    <property type="project" value="InterPro"/>
</dbReference>
<dbReference type="GO" id="GO:0003735">
    <property type="term" value="F:structural constituent of ribosome"/>
    <property type="evidence" value="ECO:0007669"/>
    <property type="project" value="InterPro"/>
</dbReference>
<reference evidence="7" key="1">
    <citation type="submission" date="2018-05" db="EMBL/GenBank/DDBJ databases">
        <authorList>
            <person name="Lanie J.A."/>
            <person name="Ng W.-L."/>
            <person name="Kazmierczak K.M."/>
            <person name="Andrzejewski T.M."/>
            <person name="Davidsen T.M."/>
            <person name="Wayne K.J."/>
            <person name="Tettelin H."/>
            <person name="Glass J.I."/>
            <person name="Rusch D."/>
            <person name="Podicherti R."/>
            <person name="Tsui H.-C.T."/>
            <person name="Winkler M.E."/>
        </authorList>
    </citation>
    <scope>NUCLEOTIDE SEQUENCE</scope>
</reference>
<dbReference type="InterPro" id="IPR044892">
    <property type="entry name" value="Ribosomal_L3_dom_3_arc_sf"/>
</dbReference>
<comment type="similarity">
    <text evidence="1">Belongs to the universal ribosomal protein uL3 family.</text>
</comment>
<evidence type="ECO:0000313" key="7">
    <source>
        <dbReference type="EMBL" id="SVD08878.1"/>
    </source>
</evidence>
<evidence type="ECO:0000256" key="1">
    <source>
        <dbReference type="ARBA" id="ARBA00006540"/>
    </source>
</evidence>
<dbReference type="NCBIfam" id="NF003261">
    <property type="entry name" value="PRK04231.1"/>
    <property type="match status" value="1"/>
</dbReference>
<dbReference type="Gene3D" id="2.40.30.10">
    <property type="entry name" value="Translation factors"/>
    <property type="match status" value="1"/>
</dbReference>
<dbReference type="SUPFAM" id="SSF50447">
    <property type="entry name" value="Translation proteins"/>
    <property type="match status" value="1"/>
</dbReference>
<name>A0A382SI71_9ZZZZ</name>
<evidence type="ECO:0000256" key="3">
    <source>
        <dbReference type="ARBA" id="ARBA00022884"/>
    </source>
</evidence>
<dbReference type="NCBIfam" id="TIGR03626">
    <property type="entry name" value="L3_arch"/>
    <property type="match status" value="1"/>
</dbReference>
<evidence type="ECO:0000256" key="6">
    <source>
        <dbReference type="ARBA" id="ARBA00035457"/>
    </source>
</evidence>
<evidence type="ECO:0000256" key="2">
    <source>
        <dbReference type="ARBA" id="ARBA00022730"/>
    </source>
</evidence>
<dbReference type="Pfam" id="PF00297">
    <property type="entry name" value="Ribosomal_L3"/>
    <property type="match status" value="1"/>
</dbReference>
<dbReference type="PANTHER" id="PTHR11363">
    <property type="entry name" value="60S RIBOSOMAL PROTEIN L3-RELATED"/>
    <property type="match status" value="1"/>
</dbReference>
<evidence type="ECO:0000256" key="4">
    <source>
        <dbReference type="ARBA" id="ARBA00022980"/>
    </source>
</evidence>
<dbReference type="GO" id="GO:0019843">
    <property type="term" value="F:rRNA binding"/>
    <property type="evidence" value="ECO:0007669"/>
    <property type="project" value="UniProtKB-KW"/>
</dbReference>
<gene>
    <name evidence="7" type="ORF">METZ01_LOCUS361732</name>
</gene>
<dbReference type="InterPro" id="IPR009000">
    <property type="entry name" value="Transl_B-barrel_sf"/>
</dbReference>
<proteinExistence type="inferred from homology"/>
<evidence type="ECO:0000256" key="5">
    <source>
        <dbReference type="ARBA" id="ARBA00023274"/>
    </source>
</evidence>
<dbReference type="EMBL" id="UINC01128865">
    <property type="protein sequence ID" value="SVD08878.1"/>
    <property type="molecule type" value="Genomic_DNA"/>
</dbReference>